<name>A0A803T743_ANOCA</name>
<evidence type="ECO:0000313" key="1">
    <source>
        <dbReference type="Ensembl" id="ENSACAP00000031033.1"/>
    </source>
</evidence>
<accession>A0A803T743</accession>
<protein>
    <submittedName>
        <fullName evidence="1">Uncharacterized protein</fullName>
    </submittedName>
</protein>
<reference evidence="1" key="2">
    <citation type="submission" date="2025-08" db="UniProtKB">
        <authorList>
            <consortium name="Ensembl"/>
        </authorList>
    </citation>
    <scope>IDENTIFICATION</scope>
</reference>
<dbReference type="GeneTree" id="ENSGT00950000185420"/>
<reference evidence="1" key="3">
    <citation type="submission" date="2025-09" db="UniProtKB">
        <authorList>
            <consortium name="Ensembl"/>
        </authorList>
    </citation>
    <scope>IDENTIFICATION</scope>
</reference>
<dbReference type="AlphaFoldDB" id="A0A803T743"/>
<proteinExistence type="predicted"/>
<evidence type="ECO:0000313" key="2">
    <source>
        <dbReference type="Proteomes" id="UP000001646"/>
    </source>
</evidence>
<sequence length="67" mass="7247">ISNTLIFIRTVPVLCGIPPSTAITVSVNPKCGSSSLSRAFSRMRVTYLLPSILLSTPRRKCSLGLRV</sequence>
<dbReference type="Proteomes" id="UP000001646">
    <property type="component" value="Chromosome 4"/>
</dbReference>
<reference evidence="1 2" key="1">
    <citation type="submission" date="2009-12" db="EMBL/GenBank/DDBJ databases">
        <title>The Genome Sequence of Anolis carolinensis (Green Anole Lizard).</title>
        <authorList>
            <consortium name="The Genome Sequencing Platform"/>
            <person name="Di Palma F."/>
            <person name="Alfoldi J."/>
            <person name="Heiman D."/>
            <person name="Young S."/>
            <person name="Grabherr M."/>
            <person name="Johnson J."/>
            <person name="Lander E.S."/>
            <person name="Lindblad-Toh K."/>
        </authorList>
    </citation>
    <scope>NUCLEOTIDE SEQUENCE [LARGE SCALE GENOMIC DNA]</scope>
    <source>
        <strain evidence="1 2">JBL SC #1</strain>
    </source>
</reference>
<dbReference type="InParanoid" id="A0A803T743"/>
<organism evidence="1 2">
    <name type="scientific">Anolis carolinensis</name>
    <name type="common">Green anole</name>
    <name type="synonym">American chameleon</name>
    <dbReference type="NCBI Taxonomy" id="28377"/>
    <lineage>
        <taxon>Eukaryota</taxon>
        <taxon>Metazoa</taxon>
        <taxon>Chordata</taxon>
        <taxon>Craniata</taxon>
        <taxon>Vertebrata</taxon>
        <taxon>Euteleostomi</taxon>
        <taxon>Lepidosauria</taxon>
        <taxon>Squamata</taxon>
        <taxon>Bifurcata</taxon>
        <taxon>Unidentata</taxon>
        <taxon>Episquamata</taxon>
        <taxon>Toxicofera</taxon>
        <taxon>Iguania</taxon>
        <taxon>Dactyloidae</taxon>
        <taxon>Anolis</taxon>
    </lineage>
</organism>
<dbReference type="Ensembl" id="ENSACAT00000042557.1">
    <property type="protein sequence ID" value="ENSACAP00000031033.1"/>
    <property type="gene ID" value="ENSACAG00000044665.1"/>
</dbReference>
<keyword evidence="2" id="KW-1185">Reference proteome</keyword>